<evidence type="ECO:0000256" key="2">
    <source>
        <dbReference type="ARBA" id="ARBA00007639"/>
    </source>
</evidence>
<feature type="domain" description="Periplasmic binding protein" evidence="5">
    <location>
        <begin position="61"/>
        <end position="320"/>
    </location>
</feature>
<organism evidence="6 7">
    <name type="scientific">Actinopolyspora saharensis</name>
    <dbReference type="NCBI Taxonomy" id="995062"/>
    <lineage>
        <taxon>Bacteria</taxon>
        <taxon>Bacillati</taxon>
        <taxon>Actinomycetota</taxon>
        <taxon>Actinomycetes</taxon>
        <taxon>Actinopolysporales</taxon>
        <taxon>Actinopolysporaceae</taxon>
        <taxon>Actinopolyspora</taxon>
    </lineage>
</organism>
<feature type="region of interest" description="Disordered" evidence="4">
    <location>
        <begin position="34"/>
        <end position="57"/>
    </location>
</feature>
<keyword evidence="7" id="KW-1185">Reference proteome</keyword>
<dbReference type="RefSeq" id="WP_092524117.1">
    <property type="nucleotide sequence ID" value="NZ_FNKO01000002.1"/>
</dbReference>
<evidence type="ECO:0000313" key="6">
    <source>
        <dbReference type="EMBL" id="SDQ88220.1"/>
    </source>
</evidence>
<dbReference type="PANTHER" id="PTHR46847">
    <property type="entry name" value="D-ALLOSE-BINDING PERIPLASMIC PROTEIN-RELATED"/>
    <property type="match status" value="1"/>
</dbReference>
<dbReference type="PANTHER" id="PTHR46847:SF1">
    <property type="entry name" value="D-ALLOSE-BINDING PERIPLASMIC PROTEIN-RELATED"/>
    <property type="match status" value="1"/>
</dbReference>
<proteinExistence type="inferred from homology"/>
<dbReference type="SUPFAM" id="SSF53822">
    <property type="entry name" value="Periplasmic binding protein-like I"/>
    <property type="match status" value="1"/>
</dbReference>
<evidence type="ECO:0000256" key="1">
    <source>
        <dbReference type="ARBA" id="ARBA00004196"/>
    </source>
</evidence>
<dbReference type="AlphaFoldDB" id="A0A1H1EI27"/>
<accession>A0A1H1EI27</accession>
<dbReference type="Proteomes" id="UP000199301">
    <property type="component" value="Unassembled WGS sequence"/>
</dbReference>
<evidence type="ECO:0000256" key="3">
    <source>
        <dbReference type="ARBA" id="ARBA00022729"/>
    </source>
</evidence>
<name>A0A1H1EI27_9ACTN</name>
<evidence type="ECO:0000256" key="4">
    <source>
        <dbReference type="SAM" id="MobiDB-lite"/>
    </source>
</evidence>
<comment type="similarity">
    <text evidence="2">Belongs to the bacterial solute-binding protein 2 family.</text>
</comment>
<sequence length="354" mass="37205">MAQSDIVGTQRRRFLLGGAVAGAGALLTACTGSGNDSGGGSSQLVGRQEGDNSQPGKNVTIGLSIPSDDHGWMGAIGENAVAQADSFDDVTLEATEGTNDVNRQISQVKTLINKKVDVLAILPFNGESLTSVATQAMRAGIPVVNIDRVFASKLAYRTWVGGDNYGMGTGAANFIADRLDEQGKQDPTIVEITGIDNLQLTRDRSSGFSEALEARGYAVSMSQSAEFTPQSGRSVMGNVLQARDHIDAVWNHDDNQGVGVLAAIEQAGRSDEMFMVGGAGSKEMMQHIKAGDGPVAATVLYPPTMSATAINMARLLAQGRDLADLVERAVPSNVTLHSETVTKDNVDQHLPTSF</sequence>
<reference evidence="7" key="1">
    <citation type="submission" date="2016-10" db="EMBL/GenBank/DDBJ databases">
        <authorList>
            <person name="Varghese N."/>
            <person name="Submissions S."/>
        </authorList>
    </citation>
    <scope>NUCLEOTIDE SEQUENCE [LARGE SCALE GENOMIC DNA]</scope>
    <source>
        <strain evidence="7">DSM 45459</strain>
    </source>
</reference>
<dbReference type="GO" id="GO:0030246">
    <property type="term" value="F:carbohydrate binding"/>
    <property type="evidence" value="ECO:0007669"/>
    <property type="project" value="UniProtKB-ARBA"/>
</dbReference>
<dbReference type="Pfam" id="PF13407">
    <property type="entry name" value="Peripla_BP_4"/>
    <property type="match status" value="1"/>
</dbReference>
<evidence type="ECO:0000259" key="5">
    <source>
        <dbReference type="Pfam" id="PF13407"/>
    </source>
</evidence>
<protein>
    <submittedName>
        <fullName evidence="6">Ribose transport system substrate-binding protein</fullName>
    </submittedName>
</protein>
<dbReference type="OrthoDB" id="9800520at2"/>
<comment type="subcellular location">
    <subcellularLocation>
        <location evidence="1">Cell envelope</location>
    </subcellularLocation>
</comment>
<keyword evidence="3" id="KW-0732">Signal</keyword>
<dbReference type="InterPro" id="IPR025997">
    <property type="entry name" value="SBP_2_dom"/>
</dbReference>
<dbReference type="EMBL" id="FNKO01000002">
    <property type="protein sequence ID" value="SDQ88220.1"/>
    <property type="molecule type" value="Genomic_DNA"/>
</dbReference>
<evidence type="ECO:0000313" key="7">
    <source>
        <dbReference type="Proteomes" id="UP000199301"/>
    </source>
</evidence>
<gene>
    <name evidence="6" type="ORF">SAMN04489718_2545</name>
</gene>
<dbReference type="InterPro" id="IPR028082">
    <property type="entry name" value="Peripla_BP_I"/>
</dbReference>
<dbReference type="Gene3D" id="3.40.50.2300">
    <property type="match status" value="2"/>
</dbReference>
<dbReference type="GO" id="GO:0030313">
    <property type="term" value="C:cell envelope"/>
    <property type="evidence" value="ECO:0007669"/>
    <property type="project" value="UniProtKB-SubCell"/>
</dbReference>
<dbReference type="STRING" id="995062.SAMN04489718_2545"/>